<dbReference type="InterPro" id="IPR017523">
    <property type="entry name" value="Rv3268"/>
</dbReference>
<reference evidence="1 2" key="1">
    <citation type="submission" date="2020-04" db="EMBL/GenBank/DDBJ databases">
        <title>Paeniglutamicibacter sp. ANT13_2, a novel actinomycete isolated from sediment in Antarctica.</title>
        <authorList>
            <person name="Sakdapetsiri C."/>
            <person name="Pinyakong O."/>
        </authorList>
    </citation>
    <scope>NUCLEOTIDE SEQUENCE [LARGE SCALE GENOMIC DNA]</scope>
    <source>
        <strain evidence="1 2">ANT13_2</strain>
    </source>
</reference>
<name>A0ABX1G7P2_9MICC</name>
<organism evidence="1 2">
    <name type="scientific">Paeniglutamicibacter terrestris</name>
    <dbReference type="NCBI Taxonomy" id="2723403"/>
    <lineage>
        <taxon>Bacteria</taxon>
        <taxon>Bacillati</taxon>
        <taxon>Actinomycetota</taxon>
        <taxon>Actinomycetes</taxon>
        <taxon>Micrococcales</taxon>
        <taxon>Micrococcaceae</taxon>
        <taxon>Paeniglutamicibacter</taxon>
    </lineage>
</organism>
<dbReference type="SUPFAM" id="SSF56801">
    <property type="entry name" value="Acetyl-CoA synthetase-like"/>
    <property type="match status" value="1"/>
</dbReference>
<accession>A0ABX1G7P2</accession>
<evidence type="ECO:0000313" key="1">
    <source>
        <dbReference type="EMBL" id="NKG21437.1"/>
    </source>
</evidence>
<dbReference type="Proteomes" id="UP000746595">
    <property type="component" value="Unassembled WGS sequence"/>
</dbReference>
<dbReference type="NCBIfam" id="TIGR03089">
    <property type="entry name" value="TIGR03089 family protein"/>
    <property type="match status" value="1"/>
</dbReference>
<keyword evidence="2" id="KW-1185">Reference proteome</keyword>
<gene>
    <name evidence="1" type="ORF">HED64_12060</name>
</gene>
<evidence type="ECO:0000313" key="2">
    <source>
        <dbReference type="Proteomes" id="UP000746595"/>
    </source>
</evidence>
<dbReference type="RefSeq" id="WP_168152241.1">
    <property type="nucleotide sequence ID" value="NZ_JAAWVT010000005.1"/>
</dbReference>
<protein>
    <submittedName>
        <fullName evidence="1">TIGR03089 family protein</fullName>
    </submittedName>
</protein>
<dbReference type="Gene3D" id="3.40.50.12780">
    <property type="entry name" value="N-terminal domain of ligase-like"/>
    <property type="match status" value="1"/>
</dbReference>
<dbReference type="InterPro" id="IPR042099">
    <property type="entry name" value="ANL_N_sf"/>
</dbReference>
<dbReference type="EMBL" id="JAAWVT010000005">
    <property type="protein sequence ID" value="NKG21437.1"/>
    <property type="molecule type" value="Genomic_DNA"/>
</dbReference>
<proteinExistence type="predicted"/>
<comment type="caution">
    <text evidence="1">The sequence shown here is derived from an EMBL/GenBank/DDBJ whole genome shotgun (WGS) entry which is preliminary data.</text>
</comment>
<sequence length="244" mass="26150">MIIETNSLSPVESLLAPLRHSTRPFLTWYSKSGERVELSGRVFDNWVAKSANLLHEEFDLASGAVVATDLPGHWKSAALALAIWHLGAELRCVEPGTNPGDVDIFITADTTTLAVNGTVEVLAVPLPSLAMAYDGELPLGATDYASEVRSYADSFSPSPIEVTATALDSAAGKFTYTELFTADDIQVPEGSTLVGTSWPLARILQTLISQWSAGNSVILVEQAVEITDALLRGEQVAHRLDQEA</sequence>